<feature type="compositionally biased region" description="Basic and acidic residues" evidence="5">
    <location>
        <begin position="2427"/>
        <end position="2437"/>
    </location>
</feature>
<feature type="compositionally biased region" description="Low complexity" evidence="5">
    <location>
        <begin position="2438"/>
        <end position="2450"/>
    </location>
</feature>
<feature type="compositionally biased region" description="Polar residues" evidence="5">
    <location>
        <begin position="1116"/>
        <end position="1147"/>
    </location>
</feature>
<feature type="region of interest" description="Disordered" evidence="5">
    <location>
        <begin position="1115"/>
        <end position="1147"/>
    </location>
</feature>
<feature type="compositionally biased region" description="Basic and acidic residues" evidence="5">
    <location>
        <begin position="167"/>
        <end position="181"/>
    </location>
</feature>
<feature type="compositionally biased region" description="Polar residues" evidence="5">
    <location>
        <begin position="1407"/>
        <end position="1435"/>
    </location>
</feature>
<dbReference type="PANTHER" id="PTHR10199:SF119">
    <property type="entry name" value="RE20510P"/>
    <property type="match status" value="1"/>
</dbReference>
<feature type="compositionally biased region" description="Polar residues" evidence="5">
    <location>
        <begin position="2346"/>
        <end position="2356"/>
    </location>
</feature>
<dbReference type="InterPro" id="IPR046785">
    <property type="entry name" value="SrpA-like_SigLec-like_dom"/>
</dbReference>
<feature type="region of interest" description="Disordered" evidence="5">
    <location>
        <begin position="1722"/>
        <end position="1742"/>
    </location>
</feature>
<feature type="region of interest" description="Disordered" evidence="5">
    <location>
        <begin position="1379"/>
        <end position="1435"/>
    </location>
</feature>
<feature type="region of interest" description="Disordered" evidence="5">
    <location>
        <begin position="1849"/>
        <end position="1884"/>
    </location>
</feature>
<dbReference type="Gene3D" id="4.10.1080.10">
    <property type="entry name" value="TSP type-3 repeat"/>
    <property type="match status" value="5"/>
</dbReference>
<feature type="compositionally biased region" description="Basic and acidic residues" evidence="5">
    <location>
        <begin position="2181"/>
        <end position="2193"/>
    </location>
</feature>
<feature type="region of interest" description="Disordered" evidence="5">
    <location>
        <begin position="1277"/>
        <end position="1297"/>
    </location>
</feature>
<feature type="compositionally biased region" description="Polar residues" evidence="5">
    <location>
        <begin position="4226"/>
        <end position="4236"/>
    </location>
</feature>
<feature type="region of interest" description="Disordered" evidence="5">
    <location>
        <begin position="275"/>
        <end position="301"/>
    </location>
</feature>
<evidence type="ECO:0000256" key="2">
    <source>
        <dbReference type="ARBA" id="ARBA00022525"/>
    </source>
</evidence>
<keyword evidence="2" id="KW-0964">Secreted</keyword>
<feature type="compositionally biased region" description="Polar residues" evidence="5">
    <location>
        <begin position="185"/>
        <end position="199"/>
    </location>
</feature>
<feature type="compositionally biased region" description="Polar residues" evidence="5">
    <location>
        <begin position="1969"/>
        <end position="1981"/>
    </location>
</feature>
<dbReference type="RefSeq" id="WP_101786447.1">
    <property type="nucleotide sequence ID" value="NZ_PKIE01000011.1"/>
</dbReference>
<dbReference type="SUPFAM" id="SSF103647">
    <property type="entry name" value="TSP type-3 repeat"/>
    <property type="match status" value="5"/>
</dbReference>
<feature type="compositionally biased region" description="Polar residues" evidence="5">
    <location>
        <begin position="275"/>
        <end position="290"/>
    </location>
</feature>
<feature type="compositionally biased region" description="Basic and acidic residues" evidence="5">
    <location>
        <begin position="2304"/>
        <end position="2316"/>
    </location>
</feature>
<dbReference type="Pfam" id="PF04650">
    <property type="entry name" value="YSIRK_signal"/>
    <property type="match status" value="1"/>
</dbReference>
<keyword evidence="3" id="KW-0732">Signal</keyword>
<dbReference type="Pfam" id="PF00746">
    <property type="entry name" value="Gram_pos_anchor"/>
    <property type="match status" value="1"/>
</dbReference>
<name>A0A2I1YXL8_STRMT</name>
<dbReference type="Proteomes" id="UP000234971">
    <property type="component" value="Unassembled WGS sequence"/>
</dbReference>
<feature type="region of interest" description="Disordered" evidence="5">
    <location>
        <begin position="1913"/>
        <end position="1987"/>
    </location>
</feature>
<feature type="region of interest" description="Disordered" evidence="5">
    <location>
        <begin position="167"/>
        <end position="199"/>
    </location>
</feature>
<dbReference type="PROSITE" id="PS50847">
    <property type="entry name" value="GRAM_POS_ANCHORING"/>
    <property type="match status" value="1"/>
</dbReference>
<feature type="compositionally biased region" description="Low complexity" evidence="5">
    <location>
        <begin position="4366"/>
        <end position="4391"/>
    </location>
</feature>
<dbReference type="NCBIfam" id="TIGR01167">
    <property type="entry name" value="LPXTG_anchor"/>
    <property type="match status" value="1"/>
</dbReference>
<feature type="compositionally biased region" description="Polar residues" evidence="5">
    <location>
        <begin position="1724"/>
        <end position="1742"/>
    </location>
</feature>
<evidence type="ECO:0000313" key="7">
    <source>
        <dbReference type="EMBL" id="PLA59610.1"/>
    </source>
</evidence>
<reference evidence="7 8" key="1">
    <citation type="submission" date="2017-12" db="EMBL/GenBank/DDBJ databases">
        <title>Phylogenetic diversity of female urinary microbiome.</title>
        <authorList>
            <person name="Thomas-White K."/>
            <person name="Wolfe A.J."/>
        </authorList>
    </citation>
    <scope>NUCLEOTIDE SEQUENCE [LARGE SCALE GENOMIC DNA]</scope>
    <source>
        <strain evidence="7 8">UMB1341</strain>
    </source>
</reference>
<dbReference type="Pfam" id="PF18200">
    <property type="entry name" value="Big_11"/>
    <property type="match status" value="14"/>
</dbReference>
<evidence type="ECO:0000256" key="5">
    <source>
        <dbReference type="SAM" id="MobiDB-lite"/>
    </source>
</evidence>
<evidence type="ECO:0000256" key="3">
    <source>
        <dbReference type="ARBA" id="ARBA00022729"/>
    </source>
</evidence>
<organism evidence="7 8">
    <name type="scientific">Streptococcus mitis</name>
    <dbReference type="NCBI Taxonomy" id="28037"/>
    <lineage>
        <taxon>Bacteria</taxon>
        <taxon>Bacillati</taxon>
        <taxon>Bacillota</taxon>
        <taxon>Bacilli</taxon>
        <taxon>Lactobacillales</taxon>
        <taxon>Streptococcaceae</taxon>
        <taxon>Streptococcus</taxon>
        <taxon>Streptococcus mitis group</taxon>
    </lineage>
</organism>
<accession>A0A2I1YXL8</accession>
<feature type="compositionally biased region" description="Basic and acidic residues" evidence="5">
    <location>
        <begin position="2038"/>
        <end position="2049"/>
    </location>
</feature>
<keyword evidence="1" id="KW-0134">Cell wall</keyword>
<dbReference type="InterPro" id="IPR028974">
    <property type="entry name" value="TSP_type-3_rpt"/>
</dbReference>
<dbReference type="InterPro" id="IPR005877">
    <property type="entry name" value="YSIRK_signal_dom"/>
</dbReference>
<feature type="compositionally biased region" description="Polar residues" evidence="5">
    <location>
        <begin position="3850"/>
        <end position="3860"/>
    </location>
</feature>
<feature type="compositionally biased region" description="Basic and acidic residues" evidence="5">
    <location>
        <begin position="1915"/>
        <end position="1926"/>
    </location>
</feature>
<comment type="caution">
    <text evidence="7">The sequence shown here is derived from an EMBL/GenBank/DDBJ whole genome shotgun (WGS) entry which is preliminary data.</text>
</comment>
<sequence length="4463" mass="468968">MEHKSNSYKVKRQQREKVLRFSIRKYSFGAASVAVAALMFLGARVASADSVSENTAPSAAGVVSPKDEAKSPQGITEPTENKVDEVNKSLETQAPTVDKTKLRKVVEELNSLLSTKLNLDESVVSPVKDRLQKGKEALESSKLAQKDIDELVEVLSKDVTVLSAAKESTEVQVDKTEKQAEKPASQPSSEVSTIEESQTVSAKKDALKVSVDQLQAAVLELPEHETSKEVLEKANELLGLAQDVLQNTTVSLTDVEQMNKLVKRMFISVKNATTRLTSGSHDPRNGQSMGQGSGLRSAPIDKTTKQGSLGIVVADSGFITGYATPSSTIEIKRNGQKILTSKLDDTGAFKLNAPGIKVGDKVELVVNGQSVYNTTVSQVDTVSFNDSLAGVAQVDGYTAAESDVEVTVGGQKYKTKSQSNGYFTVNADPKLMVKGATITAVVKKNGKVVGSGTSNVRETRTTDFGVGWNRNPMLNYSERDVYSPDTKQYAFVSKGTADKAYDNIRVYREERIEKDGNRYYYWILDSGPAANAQAGLSKKISLAIPRTVGDPYDFTYTKYKDGHQISHNEYASASKWEYENTFSRAYVKNGERRSGSTYGENIGSWMDYANPDNSWRKNIYRDSRKDGTDRNPDAAARVKDMYGITTGGLIYNLARGVIEDKMNVVAGQRTIITFKTKILEGDELDQSIMSDWGKKDKNNPMLADIKKRLANNPYLAYGGYSTDGLVRYQNGQNAIIGTLPLKPEEATNFNFKPVSKEQTTKVGVIPPAIDSIKNKSEMPAGTTYRWFKDPDVSKVTEPGKPVYGKVEVVIPQRGTYIVDAPVHVVDTKAQTPVATAKDNGDVTAKPQDATKVDKIKVSFTGEDNKPKTAEGTKGTNGKWTVNNPDVRIDPNTGEITIPANKVKDLTEVTAVTKNGNGADSDPAKATAKDTQKPQATLNGITLTETANTPIFTVYRGADFNPELKVWDNSGKISKVTVGNLPGGVSASNFTAQTGKDGSSEDKKYKTRLSSGRVIDTQTLGEHTATLHVEGSSATDSRDLKFKYRVVDITTKKLENGVAKVPVGSTLNVPNSRTNVDAHNYLKVVDSQDQSDRGNSHLPQGMTWTWKAGDNLDPGTTLDNSGKYTRNATAQFPSSVTDNNSTTRTTFAPTEIKRPVVLAVTPTAPSVVANENGSVTVTPPTRPNGTTPQDIDTITLTYTPTGKTTPETVTVAKSGNNWTVNGKTTDKVSVTPAGVVTISDLEVADGKEVTAKVSKRIDNNVVLESPVAKVTSKSSKPAKPVAVAKDNGDVTGKPQDPAKADKITVSYTGEDNQPKTAVGTKDPKGKWTVNTPEVQINPNTGEITIPENKVKDGTEVTVVTKNGNGADSDPAKATAKFSKPAKPVAVAKDNGDVTGKPQNPAKADKITVSYTGEDNQPKTAVGTKGTNGKWTVNNPEVRIDSNTGEITIPADKVKDNTEVTVVTKNGNGADSDPAKVTAKDVQKPQATLNGIPLTETANSPIFTVYRGSTFNPELKVWDNSGVISKVEVKGGLPKGVTASTFTSQTGKTEANPYATRLSSGTVLNTETLGEHEATLHVEGSSATDSRDLKFKYRVVDIETRNLENGIAKVPVASTLNVANSGKNIDAHRYLKVVDSEDKADRGNNYLPSGMTWTWKAGDKLDSGTTLDNSGKYTRNATAVFPDTSKNSITDVNSTTRTTFAPAEIKRQVVLAVTPTVPSVVGHENGSVTITPPTRPNSTNPQDIDTITLTYVPTGKTTPETVTVTKSGNTWTVNGKTADKVSVTPAGIVTISDAEVADKTEITAKVSKRIDNVVLESPVARGTANGSLGAEVTPPAPVLEKEKTTPVTVVTPNKPGSTITTETPVNGLTVDGDGNLTGTPTVTDWGPKEEERKVTIPVKVKHGDEVVPVNVPVTIQRDTDGDGIPDKVDTDDDNDGIPDKDDANPKVADKLTGDTTGKTVKEKTPVPANTKVVTPNKPGTTISVDGPVNGLTVDNGGNLVGTPSITDWGPKEEERTVEIPVKLKRGTEETVVKIPVTIQRDTDGDGIPDKVDPDDDNDGIPDKDDANPKVADKLTGTVTEKTVPEKTPVPANTKVITPNKPGTTITVDGPVNGLTVDQGGNLVGTPSVTDWGPKEEERTVEIPVKLKRGTEETVVKVPVKIQRDTDGDGIPDVTDPDDDNDGIPDKDDANPKVADKLTGTVTDPGKVKEKAPVPPTKVVTPNKPGSTITTETPVNGLTVDGDGNLTGTPTVTDWGPKEEERKVTIPVKVKNGDEEVTVDVPVTIQRDTDGDGIPDVTDPDDDNDGIPDKDDANPKVADKLTGTVTDPGKVKEKAPVPPTKVVTPNKPGSTITTETPVNGLTVDGDGNLTGTPTVTDWGPKEEERKVTIPVKVKNGDEEVTVDVPVTIQRDTDGDGIPDVTDPDDDNDGIPDKDEEKNGTDPKTPTTQTPTIDITRKPNGDAVITPKKPDGSTYPPGTVVEIPGKDGNPIVVTIGEDGSGIVPNDKLPKGDLPGKGTVTEPNKEPSQPVPVTTPARKNPTIKIEQDPKTGDVTVTPKKPDGSIYPPGTVVEIPGKDGNPITVTIGEDGKGKVPNSDLPEGDIPGTGKIIEKGKTPEEVQVKTPKKLDPNEPQTEQPVSIDITRKPNGDAIVTPKKPGVGGTYPPGTKVVIPGDNDTPIEVIIGEDGSGIVPNDGLPKGKIEGEGTVTEPNKRPSQPVPATTPARKTPTVDLEQDPKTGDVTVTPKKPDGSIYPPGTVVEIPGKDGNPITVTIGEDGKGKVPNSELPDGEVTKPGKITEPGKPSVEVPEVTTPAKVTPTVDLEQDPKTGDVTVTPKRPDGSIYPPGTVVEIPGKGDKPITVTIGEDGKGKVPNSELPDGKVTKPGKITEPGKPSVEVPNVTTPAKATPTVDLEQDPKTGDVTVTPKRPDGSTYPPGTVVEIPGKGDKPITVTIGEDGKGKVPNSELPDGKVTKPGKITEPDKPSVEVPEVTTPAKVTPTVDLEQDPKTGDVTVTPKQPDGSIYPPGTVVEIPGKGDKPITVTIGEDGKGKVPNSELPDGKVTKPGKITEPGKPAVEVPEVTTPAKVTPTVDLEQDPKTGDVTVTPKKPDGSIYPPGTVVEIPGKDGNPITVTIGEDGKGKVPNSELPDGEVTKPGKITEPGKPSVEVPEVTTPAKVTPTVDLEQDPKTGDVTVTPKRPDGSIYPPGTVVEIPGKGDKPITVTIGEDGKGKVPNSELPDGEVTKPGKITEPGKPSVEVPEVTTPAKVTPTVDLEQDPKTGDVTVTPKRPDGSIYPPGTVVEIPGKGDKPITVTIGEDGKGKVPNSELPDGKVTKPGKITEPGKPSVEVPEVTTPAKVTPTVDLEQDPKTGDVTVTPKRPDGSIYPPGTVVEIPGKGDKPITVTIGEYGKGKVPNSELPDGKVTKPGKITEPGKPSVEVPNVTTPAKATPTVDLEQDPKTGDVTVTPKQPDGSIYPPGTVVEIPGKGDKPITVTIGEDGKGKVPNSELPDGEVTKPGKITEPGKPSVEVPEVTTPAKVTPTVDLEQDPKTGDVTVTPKQPDGSIYPPGTVVEIPGKGDKPITVTIGEDGKGKVPNSELPDGKVTKPGKITEPGKPSVEVPEVTTPAKVTPTVDLEQDPKTGDVTVTPKKPDGSTYPPGTKVEIPGKDKDHPITVTIGEDGKGKVPNSDLPEGKAPGTGKITEPGKPAVEVPNVTTPAHKTPTLDVKRDPETGDVTVTPKKPDGSTYPPGTTVEIPGKGGKPITVTIGEDGKGKVPNSDLPDVETPGTGKITEPGKPAVEVPNVTTPAKFTPETPVTEKPGKIEITQQPNGNAIVTPKKPDGTTYPSGSRVEIPGENGTTITVTIGDNGSGEVPNDNLPKTNVPGTGTVTEPNKKPSQPVDVTTPARKTPTLDVKRDPETGDVTVTPKKPDGSTYPPGTTVEIPGKGGKPITVTIGEDGKGKVPNSDLPDVETPGIGKITEPGKPAVEVPNVTTPAKFTPETPVTEKPGKIEITQQPNGNAIVTPKKPDGTTYPSGSRVEIPGENGTTITVIIGDNGSGEVPNDNLPKTNVPGTGTVTEPNKKPSQPVDVTTPARKTPTLDVKRDPETGDVTVTPKKPDGSIYPPGTVVEIPGKDGKPITVTIGEDGKGKVPNSDLPDVETPGTGKITEPGKPAVEVPNVTTPAKFTPETPVTEKPGKIEITQQPNGNAIVTPKKPDGSTYPSGSKVEIPGENGTTITVTIGDNGSGEVPNDNLPKTNVPGTGTVTEPNKKPSQPVDVTTPARKTPTIELDQDPKTGDVTVTPKKPDGSTYPPGTKVEIPGKDGNPIIVTIDKEGKGKVPNSELPDGKVPGTGKITEPGQPAVEVPVETPAKVTPATPTDTNPVAPVTPDTPVKPDTNGGSGQDTPAPATPIPNADQVDTKTTVDNGAKSNDFQNVLPNTGTESNAALASLGLLGLLSGFGLVARKKKED</sequence>
<feature type="region of interest" description="Disordered" evidence="5">
    <location>
        <begin position="1169"/>
        <end position="1190"/>
    </location>
</feature>
<feature type="compositionally biased region" description="Polar residues" evidence="5">
    <location>
        <begin position="4247"/>
        <end position="4260"/>
    </location>
</feature>
<feature type="compositionally biased region" description="Polar residues" evidence="5">
    <location>
        <begin position="4059"/>
        <end position="4072"/>
    </location>
</feature>
<feature type="compositionally biased region" description="Polar residues" evidence="5">
    <location>
        <begin position="4413"/>
        <end position="4434"/>
    </location>
</feature>
<protein>
    <recommendedName>
        <fullName evidence="6">Gram-positive cocci surface proteins LPxTG domain-containing protein</fullName>
    </recommendedName>
</protein>
<evidence type="ECO:0000259" key="6">
    <source>
        <dbReference type="PROSITE" id="PS50847"/>
    </source>
</evidence>
<gene>
    <name evidence="7" type="ORF">CYK18_10240</name>
</gene>
<feature type="compositionally biased region" description="Basic and acidic residues" evidence="5">
    <location>
        <begin position="2058"/>
        <end position="2070"/>
    </location>
</feature>
<dbReference type="EMBL" id="PKIE01000011">
    <property type="protein sequence ID" value="PLA59610.1"/>
    <property type="molecule type" value="Genomic_DNA"/>
</dbReference>
<feature type="compositionally biased region" description="Polar residues" evidence="5">
    <location>
        <begin position="2223"/>
        <end position="2233"/>
    </location>
</feature>
<evidence type="ECO:0000256" key="4">
    <source>
        <dbReference type="ARBA" id="ARBA00023088"/>
    </source>
</evidence>
<feature type="compositionally biased region" description="Polar residues" evidence="5">
    <location>
        <begin position="1854"/>
        <end position="1864"/>
    </location>
</feature>
<dbReference type="PANTHER" id="PTHR10199">
    <property type="entry name" value="THROMBOSPONDIN"/>
    <property type="match status" value="1"/>
</dbReference>
<feature type="region of interest" description="Disordered" evidence="5">
    <location>
        <begin position="52"/>
        <end position="81"/>
    </location>
</feature>
<keyword evidence="4" id="KW-0572">Peptidoglycan-anchor</keyword>
<feature type="compositionally biased region" description="Basic and acidic residues" evidence="5">
    <location>
        <begin position="1935"/>
        <end position="1950"/>
    </location>
</feature>
<dbReference type="NCBIfam" id="TIGR01168">
    <property type="entry name" value="YSIRK_signal"/>
    <property type="match status" value="1"/>
</dbReference>
<evidence type="ECO:0000256" key="1">
    <source>
        <dbReference type="ARBA" id="ARBA00022512"/>
    </source>
</evidence>
<dbReference type="GO" id="GO:0005509">
    <property type="term" value="F:calcium ion binding"/>
    <property type="evidence" value="ECO:0007669"/>
    <property type="project" value="InterPro"/>
</dbReference>
<feature type="region of interest" description="Disordered" evidence="5">
    <location>
        <begin position="2155"/>
        <end position="4434"/>
    </location>
</feature>
<feature type="compositionally biased region" description="Polar residues" evidence="5">
    <location>
        <begin position="3871"/>
        <end position="3884"/>
    </location>
</feature>
<evidence type="ECO:0000313" key="8">
    <source>
        <dbReference type="Proteomes" id="UP000234971"/>
    </source>
</evidence>
<proteinExistence type="predicted"/>
<feature type="compositionally biased region" description="Polar residues" evidence="5">
    <location>
        <begin position="2092"/>
        <end position="2104"/>
    </location>
</feature>
<dbReference type="InterPro" id="IPR019931">
    <property type="entry name" value="LPXTG_anchor"/>
</dbReference>
<feature type="compositionally biased region" description="Basic and acidic residues" evidence="5">
    <location>
        <begin position="2963"/>
        <end position="2980"/>
    </location>
</feature>
<dbReference type="Pfam" id="PF20164">
    <property type="entry name" value="GspA_SrpA_N"/>
    <property type="match status" value="1"/>
</dbReference>
<dbReference type="InterPro" id="IPR041339">
    <property type="entry name" value="Ig-like_bac"/>
</dbReference>
<feature type="compositionally biased region" description="Basic and acidic residues" evidence="5">
    <location>
        <begin position="2605"/>
        <end position="2625"/>
    </location>
</feature>
<feature type="region of interest" description="Disordered" evidence="5">
    <location>
        <begin position="913"/>
        <end position="932"/>
    </location>
</feature>
<feature type="domain" description="Gram-positive cocci surface proteins LPxTG" evidence="6">
    <location>
        <begin position="4430"/>
        <end position="4463"/>
    </location>
</feature>
<feature type="region of interest" description="Disordered" evidence="5">
    <location>
        <begin position="1308"/>
        <end position="1327"/>
    </location>
</feature>
<dbReference type="Gene3D" id="2.60.40.4140">
    <property type="match status" value="2"/>
</dbReference>
<feature type="region of interest" description="Disordered" evidence="5">
    <location>
        <begin position="2037"/>
        <end position="2134"/>
    </location>
</feature>